<proteinExistence type="predicted"/>
<evidence type="ECO:0000313" key="2">
    <source>
        <dbReference type="EMBL" id="RAR59764.1"/>
    </source>
</evidence>
<dbReference type="CDD" id="cd14797">
    <property type="entry name" value="DUF302"/>
    <property type="match status" value="1"/>
</dbReference>
<evidence type="ECO:0000313" key="3">
    <source>
        <dbReference type="Proteomes" id="UP000249700"/>
    </source>
</evidence>
<dbReference type="AlphaFoldDB" id="A0A328XLT9"/>
<gene>
    <name evidence="2" type="ORF">BCL93_108113</name>
</gene>
<organism evidence="2 3">
    <name type="scientific">Onishia taeanensis</name>
    <dbReference type="NCBI Taxonomy" id="284577"/>
    <lineage>
        <taxon>Bacteria</taxon>
        <taxon>Pseudomonadati</taxon>
        <taxon>Pseudomonadota</taxon>
        <taxon>Gammaproteobacteria</taxon>
        <taxon>Oceanospirillales</taxon>
        <taxon>Halomonadaceae</taxon>
        <taxon>Onishia</taxon>
    </lineage>
</organism>
<dbReference type="EMBL" id="QLSX01000008">
    <property type="protein sequence ID" value="RAR59764.1"/>
    <property type="molecule type" value="Genomic_DNA"/>
</dbReference>
<protein>
    <submittedName>
        <fullName evidence="2">Uncharacterized protein (DUF302 family)</fullName>
    </submittedName>
</protein>
<feature type="domain" description="DUF302" evidence="1">
    <location>
        <begin position="89"/>
        <end position="148"/>
    </location>
</feature>
<reference evidence="2 3" key="1">
    <citation type="submission" date="2018-06" db="EMBL/GenBank/DDBJ databases">
        <title>Comparative analysis of microorganisms from saline springs in Andes Mountain Range, Colombia.</title>
        <authorList>
            <person name="Rubin E."/>
        </authorList>
    </citation>
    <scope>NUCLEOTIDE SEQUENCE [LARGE SCALE GENOMIC DNA]</scope>
    <source>
        <strain evidence="2 3">USBA-857</strain>
    </source>
</reference>
<dbReference type="InterPro" id="IPR035923">
    <property type="entry name" value="TT1751-like_sf"/>
</dbReference>
<dbReference type="InterPro" id="IPR005180">
    <property type="entry name" value="DUF302"/>
</dbReference>
<accession>A0A328XLT9</accession>
<sequence>MIRTNSKALRRFIPLAMPLCLRRLATPGRQSLLMAALMLLCLLVPPLSQAAPTGMVVKATPHDFATLVTRLEQAIEDHNMGLVTRASASKGAANRGVTIPGNMVIGVYRNDFAVRMLKASVPAGIEAPIRFYLTENGDGASTLSYRQPSAVFAPYESAELDAMAAELDAIFAAIAEQTVAD</sequence>
<dbReference type="Gene3D" id="3.30.310.70">
    <property type="entry name" value="TT1751-like domain"/>
    <property type="match status" value="1"/>
</dbReference>
<dbReference type="PANTHER" id="PTHR38342:SF2">
    <property type="entry name" value="INNER MEMBRANE OR EXPORTED"/>
    <property type="match status" value="1"/>
</dbReference>
<dbReference type="Pfam" id="PF03625">
    <property type="entry name" value="DUF302"/>
    <property type="match status" value="1"/>
</dbReference>
<evidence type="ECO:0000259" key="1">
    <source>
        <dbReference type="Pfam" id="PF03625"/>
    </source>
</evidence>
<name>A0A328XLT9_9GAMM</name>
<dbReference type="PANTHER" id="PTHR38342">
    <property type="entry name" value="SLR5037 PROTEIN"/>
    <property type="match status" value="1"/>
</dbReference>
<comment type="caution">
    <text evidence="2">The sequence shown here is derived from an EMBL/GenBank/DDBJ whole genome shotgun (WGS) entry which is preliminary data.</text>
</comment>
<dbReference type="Proteomes" id="UP000249700">
    <property type="component" value="Unassembled WGS sequence"/>
</dbReference>
<dbReference type="SUPFAM" id="SSF103247">
    <property type="entry name" value="TT1751-like"/>
    <property type="match status" value="1"/>
</dbReference>